<name>A0A0B6Z1S5_9EUPU</name>
<evidence type="ECO:0000313" key="1">
    <source>
        <dbReference type="EMBL" id="CEK62524.1"/>
    </source>
</evidence>
<sequence>PLSAPQASCSAYTLYNSKLLKSLDTFNINFTFSHPSVGHQETTVLSVFKFQTINAIDESLSTLSLPQTHACRR</sequence>
<dbReference type="AlphaFoldDB" id="A0A0B6Z1S5"/>
<dbReference type="EMBL" id="HACG01015659">
    <property type="protein sequence ID" value="CEK62524.1"/>
    <property type="molecule type" value="Transcribed_RNA"/>
</dbReference>
<protein>
    <submittedName>
        <fullName evidence="1">Uncharacterized protein</fullName>
    </submittedName>
</protein>
<organism evidence="1">
    <name type="scientific">Arion vulgaris</name>
    <dbReference type="NCBI Taxonomy" id="1028688"/>
    <lineage>
        <taxon>Eukaryota</taxon>
        <taxon>Metazoa</taxon>
        <taxon>Spiralia</taxon>
        <taxon>Lophotrochozoa</taxon>
        <taxon>Mollusca</taxon>
        <taxon>Gastropoda</taxon>
        <taxon>Heterobranchia</taxon>
        <taxon>Euthyneura</taxon>
        <taxon>Panpulmonata</taxon>
        <taxon>Eupulmonata</taxon>
        <taxon>Stylommatophora</taxon>
        <taxon>Helicina</taxon>
        <taxon>Arionoidea</taxon>
        <taxon>Arionidae</taxon>
        <taxon>Arion</taxon>
    </lineage>
</organism>
<feature type="non-terminal residue" evidence="1">
    <location>
        <position position="1"/>
    </location>
</feature>
<reference evidence="1" key="1">
    <citation type="submission" date="2014-12" db="EMBL/GenBank/DDBJ databases">
        <title>Insight into the proteome of Arion vulgaris.</title>
        <authorList>
            <person name="Aradska J."/>
            <person name="Bulat T."/>
            <person name="Smidak R."/>
            <person name="Sarate P."/>
            <person name="Gangsoo J."/>
            <person name="Sialana F."/>
            <person name="Bilban M."/>
            <person name="Lubec G."/>
        </authorList>
    </citation>
    <scope>NUCLEOTIDE SEQUENCE</scope>
    <source>
        <tissue evidence="1">Skin</tissue>
    </source>
</reference>
<proteinExistence type="predicted"/>
<accession>A0A0B6Z1S5</accession>
<gene>
    <name evidence="1" type="primary">ORF45403</name>
</gene>